<dbReference type="RefSeq" id="WP_172505316.1">
    <property type="nucleotide sequence ID" value="NZ_OENE01000015.1"/>
</dbReference>
<dbReference type="Proteomes" id="UP000490060">
    <property type="component" value="Unassembled WGS sequence"/>
</dbReference>
<evidence type="ECO:0000313" key="6">
    <source>
        <dbReference type="Proteomes" id="UP000490060"/>
    </source>
</evidence>
<comment type="similarity">
    <text evidence="1">Belongs to the type-I restriction system S methylase family.</text>
</comment>
<proteinExistence type="inferred from homology"/>
<reference evidence="5 6" key="1">
    <citation type="submission" date="2017-11" db="EMBL/GenBank/DDBJ databases">
        <authorList>
            <person name="Duchaud E."/>
        </authorList>
    </citation>
    <scope>NUCLEOTIDE SEQUENCE [LARGE SCALE GENOMIC DNA]</scope>
    <source>
        <strain evidence="5 6">TNO010</strain>
    </source>
</reference>
<dbReference type="InterPro" id="IPR052021">
    <property type="entry name" value="Type-I_RS_S_subunit"/>
</dbReference>
<evidence type="ECO:0000256" key="3">
    <source>
        <dbReference type="ARBA" id="ARBA00023125"/>
    </source>
</evidence>
<dbReference type="InterPro" id="IPR044946">
    <property type="entry name" value="Restrct_endonuc_typeI_TRD_sf"/>
</dbReference>
<evidence type="ECO:0000256" key="2">
    <source>
        <dbReference type="ARBA" id="ARBA00022747"/>
    </source>
</evidence>
<dbReference type="Pfam" id="PF01420">
    <property type="entry name" value="Methylase_S"/>
    <property type="match status" value="2"/>
</dbReference>
<dbReference type="GO" id="GO:0003677">
    <property type="term" value="F:DNA binding"/>
    <property type="evidence" value="ECO:0007669"/>
    <property type="project" value="UniProtKB-KW"/>
</dbReference>
<sequence>MKVGYKKSALGEIPVDWEVVKLGKVCKLKGGFAFKSSDSCENGIRWVKIANVGVNKIKWDDKSYLPFDFQIRNNDFVLHEGDIILAMTRPILSGKLKIARISKFDSGSLLNQRVGRIVEDENLNKNFAYQVFNSSSFINLMEKELTGTDPPNISSSIFESLNIPLPPLQEQQKIAEILSTVDAKISIIDEQISENKNLKKGLMQSLLSKGIGHTEFKKSALGEIPKSWEVVRLAEIGEFFKGKGISKSEILKEGKYSCIRYGEIYTIYDTIIYQLKSFINQDSADKSNSFNSGDLLFTGSGETAEDIGKCVTYIGNEKVFASGDLIIHRPNKGNSKFLSYTMNSSIVRNQTKKLGQGNSVVHIYTKHLSEITFALPPLKEQEKIASILNSVDEKLGVLSEKKSYYQNLKKGLMQQLLTGKVRVSV</sequence>
<feature type="domain" description="Type I restriction modification DNA specificity" evidence="4">
    <location>
        <begin position="225"/>
        <end position="395"/>
    </location>
</feature>
<dbReference type="InterPro" id="IPR000055">
    <property type="entry name" value="Restrct_endonuc_typeI_TRD"/>
</dbReference>
<dbReference type="EMBL" id="OENE01000015">
    <property type="protein sequence ID" value="SOU88754.1"/>
    <property type="molecule type" value="Genomic_DNA"/>
</dbReference>
<keyword evidence="2" id="KW-0680">Restriction system</keyword>
<name>A0A2I2MA08_9FLAO</name>
<dbReference type="SUPFAM" id="SSF116734">
    <property type="entry name" value="DNA methylase specificity domain"/>
    <property type="match status" value="2"/>
</dbReference>
<evidence type="ECO:0000259" key="4">
    <source>
        <dbReference type="Pfam" id="PF01420"/>
    </source>
</evidence>
<evidence type="ECO:0000256" key="1">
    <source>
        <dbReference type="ARBA" id="ARBA00010923"/>
    </source>
</evidence>
<keyword evidence="3" id="KW-0238">DNA-binding</keyword>
<dbReference type="Gene3D" id="3.90.220.20">
    <property type="entry name" value="DNA methylase specificity domains"/>
    <property type="match status" value="2"/>
</dbReference>
<dbReference type="AlphaFoldDB" id="A0A2I2MA08"/>
<dbReference type="Gene3D" id="1.10.287.1120">
    <property type="entry name" value="Bipartite methylase S protein"/>
    <property type="match status" value="1"/>
</dbReference>
<accession>A0A2I2MA08</accession>
<evidence type="ECO:0000313" key="5">
    <source>
        <dbReference type="EMBL" id="SOU88754.1"/>
    </source>
</evidence>
<dbReference type="CDD" id="cd17259">
    <property type="entry name" value="RMtype1_S_StySKI-TRD2-CR2_like"/>
    <property type="match status" value="1"/>
</dbReference>
<feature type="domain" description="Type I restriction modification DNA specificity" evidence="4">
    <location>
        <begin position="14"/>
        <end position="192"/>
    </location>
</feature>
<protein>
    <recommendedName>
        <fullName evidence="4">Type I restriction modification DNA specificity domain-containing protein</fullName>
    </recommendedName>
</protein>
<organism evidence="5 6">
    <name type="scientific">Tenacibaculum finnmarkense genomovar ulcerans</name>
    <dbReference type="NCBI Taxonomy" id="2781388"/>
    <lineage>
        <taxon>Bacteria</taxon>
        <taxon>Pseudomonadati</taxon>
        <taxon>Bacteroidota</taxon>
        <taxon>Flavobacteriia</taxon>
        <taxon>Flavobacteriales</taxon>
        <taxon>Flavobacteriaceae</taxon>
        <taxon>Tenacibaculum</taxon>
        <taxon>Tenacibaculum finnmarkense</taxon>
    </lineage>
</organism>
<dbReference type="PANTHER" id="PTHR30408">
    <property type="entry name" value="TYPE-1 RESTRICTION ENZYME ECOKI SPECIFICITY PROTEIN"/>
    <property type="match status" value="1"/>
</dbReference>
<dbReference type="PANTHER" id="PTHR30408:SF12">
    <property type="entry name" value="TYPE I RESTRICTION ENZYME MJAVIII SPECIFICITY SUBUNIT"/>
    <property type="match status" value="1"/>
</dbReference>
<dbReference type="CDD" id="cd17268">
    <property type="entry name" value="RMtype1_S_Ara36733I_TRD1-CR1_like"/>
    <property type="match status" value="1"/>
</dbReference>
<gene>
    <name evidence="5" type="ORF">TNO010_220194</name>
</gene>
<dbReference type="GO" id="GO:0009307">
    <property type="term" value="P:DNA restriction-modification system"/>
    <property type="evidence" value="ECO:0007669"/>
    <property type="project" value="UniProtKB-KW"/>
</dbReference>